<feature type="transmembrane region" description="Helical" evidence="1">
    <location>
        <begin position="12"/>
        <end position="34"/>
    </location>
</feature>
<evidence type="ECO:0000313" key="2">
    <source>
        <dbReference type="EMBL" id="TXK76933.1"/>
    </source>
</evidence>
<dbReference type="EMBL" id="VRLR01000031">
    <property type="protein sequence ID" value="TXK76933.1"/>
    <property type="molecule type" value="Genomic_DNA"/>
</dbReference>
<feature type="transmembrane region" description="Helical" evidence="1">
    <location>
        <begin position="40"/>
        <end position="66"/>
    </location>
</feature>
<evidence type="ECO:0000313" key="3">
    <source>
        <dbReference type="Proteomes" id="UP000321814"/>
    </source>
</evidence>
<dbReference type="RefSeq" id="WP_147905576.1">
    <property type="nucleotide sequence ID" value="NZ_BAAAGC010000002.1"/>
</dbReference>
<reference evidence="2 3" key="1">
    <citation type="submission" date="2019-08" db="EMBL/GenBank/DDBJ databases">
        <title>Draft genome analysis of Rheinheimera tangshanensis isolated from the roots of fresh rice plants (Oryza sativa).</title>
        <authorList>
            <person name="Yu Q."/>
            <person name="Qi Y."/>
            <person name="Zhang H."/>
            <person name="Pu J."/>
        </authorList>
    </citation>
    <scope>NUCLEOTIDE SEQUENCE [LARGE SCALE GENOMIC DNA]</scope>
    <source>
        <strain evidence="2 3">JA3-B52</strain>
    </source>
</reference>
<dbReference type="AlphaFoldDB" id="A0A5C8LLW1"/>
<accession>A0A5C8LLW1</accession>
<sequence length="96" mass="10945">MCLKNKISLALYWFAIGFSALNFLAIVVIGWEFIVTGKGIGSFAFAWFMVYGGISISAWLIAFFISRRAKLDLFYWVTIAMPIVMFFVLPVKFVIE</sequence>
<proteinExistence type="predicted"/>
<organism evidence="2 3">
    <name type="scientific">Rheinheimera tangshanensis</name>
    <dbReference type="NCBI Taxonomy" id="400153"/>
    <lineage>
        <taxon>Bacteria</taxon>
        <taxon>Pseudomonadati</taxon>
        <taxon>Pseudomonadota</taxon>
        <taxon>Gammaproteobacteria</taxon>
        <taxon>Chromatiales</taxon>
        <taxon>Chromatiaceae</taxon>
        <taxon>Rheinheimera</taxon>
    </lineage>
</organism>
<evidence type="ECO:0000256" key="1">
    <source>
        <dbReference type="SAM" id="Phobius"/>
    </source>
</evidence>
<dbReference type="Proteomes" id="UP000321814">
    <property type="component" value="Unassembled WGS sequence"/>
</dbReference>
<feature type="transmembrane region" description="Helical" evidence="1">
    <location>
        <begin position="73"/>
        <end position="95"/>
    </location>
</feature>
<name>A0A5C8LLW1_9GAMM</name>
<keyword evidence="1" id="KW-0472">Membrane</keyword>
<gene>
    <name evidence="2" type="ORF">FU839_18675</name>
</gene>
<keyword evidence="3" id="KW-1185">Reference proteome</keyword>
<protein>
    <submittedName>
        <fullName evidence="2">Uncharacterized protein</fullName>
    </submittedName>
</protein>
<keyword evidence="1" id="KW-0812">Transmembrane</keyword>
<keyword evidence="1" id="KW-1133">Transmembrane helix</keyword>
<comment type="caution">
    <text evidence="2">The sequence shown here is derived from an EMBL/GenBank/DDBJ whole genome shotgun (WGS) entry which is preliminary data.</text>
</comment>